<reference evidence="3" key="1">
    <citation type="journal article" date="2019" name="Int. J. Syst. Evol. Microbiol.">
        <title>The Global Catalogue of Microorganisms (GCM) 10K type strain sequencing project: providing services to taxonomists for standard genome sequencing and annotation.</title>
        <authorList>
            <consortium name="The Broad Institute Genomics Platform"/>
            <consortium name="The Broad Institute Genome Sequencing Center for Infectious Disease"/>
            <person name="Wu L."/>
            <person name="Ma J."/>
        </authorList>
    </citation>
    <scope>NUCLEOTIDE SEQUENCE [LARGE SCALE GENOMIC DNA]</scope>
    <source>
        <strain evidence="3">CGMCC 1.15399</strain>
    </source>
</reference>
<dbReference type="Proteomes" id="UP001597097">
    <property type="component" value="Unassembled WGS sequence"/>
</dbReference>
<evidence type="ECO:0000313" key="2">
    <source>
        <dbReference type="EMBL" id="MFD1546696.1"/>
    </source>
</evidence>
<dbReference type="InterPro" id="IPR058852">
    <property type="entry name" value="HTH_77"/>
</dbReference>
<proteinExistence type="predicted"/>
<protein>
    <submittedName>
        <fullName evidence="2">ATP-binding protein</fullName>
    </submittedName>
</protein>
<dbReference type="CDD" id="cd06170">
    <property type="entry name" value="LuxR_C_like"/>
    <property type="match status" value="1"/>
</dbReference>
<dbReference type="EMBL" id="JBHUCM010000068">
    <property type="protein sequence ID" value="MFD1546696.1"/>
    <property type="molecule type" value="Genomic_DNA"/>
</dbReference>
<sequence length="785" mass="86087">MTATTLSISAQTYINGLPAEVTSFIGRQSETATVKRLLTDARMVTLTGPGGVGKTRLALRIAANIRRAFPDGVWLVDLAELDNAALLPQAVVAALKIQNHSAQPAIQMLAEHLREQRTLVLLDNCEHVLDESAMVAQTLLCSAPELRILATSRQPLGIACEQTFTVPALPLPNRECRHGTQAALSDAVQLFAERAAAVLPGFTITNENQDTVERICRRLDGLPLGIELAVVRLRALSVHQLLERLDDLFRLLAAGSNAAVSRHRTLRALIDWSHGLCTEHERLLWARISVFTGSLDLEAAEAVCAGDGIAGDEIIDLVTGLVEKSVLIREEHPYRVRYRLLNTIRQYGRERLVASGQEQELKRRYRDYYRQLSRAAQAQLFGPAQVELMTRLRAEHPNLRTALEYCHAEHAGLCIDMASDLLYHWISSSHLGEGRNWLEQGLAHADDGTEQVRARALWACGRLAILQGDPASALELLAASRALGARLGLEPVLGYVALYSGMAAMHEGDTTSAIRFFGEAVTHHRTSGDPAGEVQALTWLSLAYSFLGDSERAVAAAEQSIAICDAHGESWHKAYAMTALGIELWRQGDTRRATALEQESLRVFHTLDDLVGVGVNIEVLTWIAASEKEYARTGELLGILRNVWEAISAPLLGFGHLRRYHDECEVRTQRALGEPAFQKAVKRGARLSHDHALAHALTEEAPSPSRSGEAGRHPLLTPRETEIAQLIAQGMSSKEIAARLVIAQRTAEGHTEHILRKLGFNSRTQIACWAAERARLASQGPPDGE</sequence>
<dbReference type="InterPro" id="IPR002182">
    <property type="entry name" value="NB-ARC"/>
</dbReference>
<keyword evidence="2" id="KW-0547">Nucleotide-binding</keyword>
<dbReference type="Pfam" id="PF00931">
    <property type="entry name" value="NB-ARC"/>
    <property type="match status" value="1"/>
</dbReference>
<feature type="domain" description="HTH luxR-type" evidence="1">
    <location>
        <begin position="709"/>
        <end position="774"/>
    </location>
</feature>
<dbReference type="PANTHER" id="PTHR47691">
    <property type="entry name" value="REGULATOR-RELATED"/>
    <property type="match status" value="1"/>
</dbReference>
<evidence type="ECO:0000313" key="3">
    <source>
        <dbReference type="Proteomes" id="UP001597097"/>
    </source>
</evidence>
<dbReference type="InterPro" id="IPR000792">
    <property type="entry name" value="Tscrpt_reg_LuxR_C"/>
</dbReference>
<name>A0ABW4GV18_9ACTN</name>
<accession>A0ABW4GV18</accession>
<dbReference type="GO" id="GO:0005524">
    <property type="term" value="F:ATP binding"/>
    <property type="evidence" value="ECO:0007669"/>
    <property type="project" value="UniProtKB-KW"/>
</dbReference>
<dbReference type="PANTHER" id="PTHR47691:SF3">
    <property type="entry name" value="HTH-TYPE TRANSCRIPTIONAL REGULATOR RV0890C-RELATED"/>
    <property type="match status" value="1"/>
</dbReference>
<dbReference type="RefSeq" id="WP_219539693.1">
    <property type="nucleotide sequence ID" value="NZ_JAHKRM010000070.1"/>
</dbReference>
<keyword evidence="2" id="KW-0067">ATP-binding</keyword>
<dbReference type="PROSITE" id="PS50043">
    <property type="entry name" value="HTH_LUXR_2"/>
    <property type="match status" value="1"/>
</dbReference>
<dbReference type="Pfam" id="PF00196">
    <property type="entry name" value="GerE"/>
    <property type="match status" value="1"/>
</dbReference>
<evidence type="ECO:0000259" key="1">
    <source>
        <dbReference type="PROSITE" id="PS50043"/>
    </source>
</evidence>
<dbReference type="SMART" id="SM00421">
    <property type="entry name" value="HTH_LUXR"/>
    <property type="match status" value="1"/>
</dbReference>
<gene>
    <name evidence="2" type="ORF">ACFSJ0_57335</name>
</gene>
<keyword evidence="3" id="KW-1185">Reference proteome</keyword>
<dbReference type="Pfam" id="PF25872">
    <property type="entry name" value="HTH_77"/>
    <property type="match status" value="1"/>
</dbReference>
<comment type="caution">
    <text evidence="2">The sequence shown here is derived from an EMBL/GenBank/DDBJ whole genome shotgun (WGS) entry which is preliminary data.</text>
</comment>
<organism evidence="2 3">
    <name type="scientific">Nonomuraea guangzhouensis</name>
    <dbReference type="NCBI Taxonomy" id="1291555"/>
    <lineage>
        <taxon>Bacteria</taxon>
        <taxon>Bacillati</taxon>
        <taxon>Actinomycetota</taxon>
        <taxon>Actinomycetes</taxon>
        <taxon>Streptosporangiales</taxon>
        <taxon>Streptosporangiaceae</taxon>
        <taxon>Nonomuraea</taxon>
    </lineage>
</organism>